<proteinExistence type="predicted"/>
<reference evidence="3 4" key="1">
    <citation type="submission" date="2024-02" db="EMBL/GenBank/DDBJ databases">
        <title>A draft genome for the cacao thread blight pathogen Marasmius crinis-equi.</title>
        <authorList>
            <person name="Cohen S.P."/>
            <person name="Baruah I.K."/>
            <person name="Amoako-Attah I."/>
            <person name="Bukari Y."/>
            <person name="Meinhardt L.W."/>
            <person name="Bailey B.A."/>
        </authorList>
    </citation>
    <scope>NUCLEOTIDE SEQUENCE [LARGE SCALE GENOMIC DNA]</scope>
    <source>
        <strain evidence="3 4">GH-76</strain>
    </source>
</reference>
<feature type="compositionally biased region" description="Low complexity" evidence="1">
    <location>
        <begin position="300"/>
        <end position="311"/>
    </location>
</feature>
<keyword evidence="4" id="KW-1185">Reference proteome</keyword>
<feature type="transmembrane region" description="Helical" evidence="2">
    <location>
        <begin position="27"/>
        <end position="45"/>
    </location>
</feature>
<protein>
    <submittedName>
        <fullName evidence="3">Uncharacterized protein</fullName>
    </submittedName>
</protein>
<dbReference type="Proteomes" id="UP001465976">
    <property type="component" value="Unassembled WGS sequence"/>
</dbReference>
<keyword evidence="2" id="KW-0812">Transmembrane</keyword>
<organism evidence="3 4">
    <name type="scientific">Marasmius crinis-equi</name>
    <dbReference type="NCBI Taxonomy" id="585013"/>
    <lineage>
        <taxon>Eukaryota</taxon>
        <taxon>Fungi</taxon>
        <taxon>Dikarya</taxon>
        <taxon>Basidiomycota</taxon>
        <taxon>Agaricomycotina</taxon>
        <taxon>Agaricomycetes</taxon>
        <taxon>Agaricomycetidae</taxon>
        <taxon>Agaricales</taxon>
        <taxon>Marasmiineae</taxon>
        <taxon>Marasmiaceae</taxon>
        <taxon>Marasmius</taxon>
    </lineage>
</organism>
<feature type="transmembrane region" description="Helical" evidence="2">
    <location>
        <begin position="244"/>
        <end position="266"/>
    </location>
</feature>
<evidence type="ECO:0000256" key="2">
    <source>
        <dbReference type="SAM" id="Phobius"/>
    </source>
</evidence>
<name>A0ABR3F0L4_9AGAR</name>
<gene>
    <name evidence="3" type="ORF">V5O48_013238</name>
</gene>
<evidence type="ECO:0000256" key="1">
    <source>
        <dbReference type="SAM" id="MobiDB-lite"/>
    </source>
</evidence>
<evidence type="ECO:0000313" key="3">
    <source>
        <dbReference type="EMBL" id="KAL0568750.1"/>
    </source>
</evidence>
<dbReference type="EMBL" id="JBAHYK010001267">
    <property type="protein sequence ID" value="KAL0568750.1"/>
    <property type="molecule type" value="Genomic_DNA"/>
</dbReference>
<keyword evidence="2" id="KW-1133">Transmembrane helix</keyword>
<comment type="caution">
    <text evidence="3">The sequence shown here is derived from an EMBL/GenBank/DDBJ whole genome shotgun (WGS) entry which is preliminary data.</text>
</comment>
<keyword evidence="2" id="KW-0472">Membrane</keyword>
<feature type="transmembrane region" description="Helical" evidence="2">
    <location>
        <begin position="141"/>
        <end position="159"/>
    </location>
</feature>
<feature type="transmembrane region" description="Helical" evidence="2">
    <location>
        <begin position="171"/>
        <end position="188"/>
    </location>
</feature>
<feature type="region of interest" description="Disordered" evidence="1">
    <location>
        <begin position="292"/>
        <end position="341"/>
    </location>
</feature>
<feature type="compositionally biased region" description="Polar residues" evidence="1">
    <location>
        <begin position="315"/>
        <end position="324"/>
    </location>
</feature>
<accession>A0ABR3F0L4</accession>
<evidence type="ECO:0000313" key="4">
    <source>
        <dbReference type="Proteomes" id="UP001465976"/>
    </source>
</evidence>
<feature type="transmembrane region" description="Helical" evidence="2">
    <location>
        <begin position="52"/>
        <end position="75"/>
    </location>
</feature>
<feature type="transmembrane region" description="Helical" evidence="2">
    <location>
        <begin position="209"/>
        <end position="232"/>
    </location>
</feature>
<sequence length="341" mass="37913">MSFDTQEDPVDLWYEQATFVSTHLSSIGYGIHVAVFFTVTYYLFTKKTQHKLFWLLFNGLLFAFGTINLACSILFNENAWVNKRGYPGGPKAYLWEQQAIPTQTLGNSASILASFLADGLMLQRVIILYNWNWWIIVPPALFYVACVILSILTTVQLALPTQTSWTPLSLPVWIVLMVLPMWLTALIAGRIWYHRRQLIQTLGPDAARLYAGVAAIVIESALPFTILSVILLGLFGNNDVAQNLFVSLLVQVECIAPEMIVLRVILGQAWTSQTMKQGKNKNADAGNNHLTTMEFADAPRTSTTMESSTRMGTDKSGSTGSMQQIEEKDADPYTSVTVSAV</sequence>